<dbReference type="InterPro" id="IPR050490">
    <property type="entry name" value="Bact_solute-bd_prot1"/>
</dbReference>
<organism evidence="1 2">
    <name type="scientific">Natranaerovirga hydrolytica</name>
    <dbReference type="NCBI Taxonomy" id="680378"/>
    <lineage>
        <taxon>Bacteria</taxon>
        <taxon>Bacillati</taxon>
        <taxon>Bacillota</taxon>
        <taxon>Clostridia</taxon>
        <taxon>Lachnospirales</taxon>
        <taxon>Natranaerovirgaceae</taxon>
        <taxon>Natranaerovirga</taxon>
    </lineage>
</organism>
<dbReference type="Gene3D" id="3.40.190.10">
    <property type="entry name" value="Periplasmic binding protein-like II"/>
    <property type="match status" value="2"/>
</dbReference>
<dbReference type="AlphaFoldDB" id="A0A4V2Q1J6"/>
<name>A0A4V2Q1J6_9FIRM</name>
<comment type="caution">
    <text evidence="1">The sequence shown here is derived from an EMBL/GenBank/DDBJ whole genome shotgun (WGS) entry which is preliminary data.</text>
</comment>
<dbReference type="Pfam" id="PF01547">
    <property type="entry name" value="SBP_bac_1"/>
    <property type="match status" value="1"/>
</dbReference>
<dbReference type="EMBL" id="SMGQ01000011">
    <property type="protein sequence ID" value="TCK97861.1"/>
    <property type="molecule type" value="Genomic_DNA"/>
</dbReference>
<sequence>MKKILIAIVAILLVLNTFELLNTEGRKADEDYHTQIRFSWWGVNKQHIPTNEVIAMFEEDHPGVRVIPEYINEGLHFERLAAQLVAEEESDLIQVNFEWLSSLSEEGDRFYDLYEVESIDLNNWSQESLDKLTVNGKLQGVPISNVSRSFFINKTLYDEAGIEIPRTWEDLMAAGHIFQERLGEDYYALGNIDFYEDLATLTFSYLAQKTGNDIIEDGQIGFTVEELEEGFVFVNDLINNYVIPDVDFDVRRKDYENPNWISGHYGGIYIWNSSIDAYLGNLNPNIDANIVAVPMFELKEEQKHSGILTKYSSIFAISKNSNEPELAGELLNNMYTNEEAVKKIGLARSIPVNEEAKKILKNDGQLEGLEYEAYILAHNNDAQFLDKRFDDYTVNEAYNAVFDDFVKSRGKMSPQDAAEQLYEMVNVALLEAME</sequence>
<reference evidence="1 2" key="1">
    <citation type="submission" date="2019-03" db="EMBL/GenBank/DDBJ databases">
        <title>Genomic Encyclopedia of Type Strains, Phase IV (KMG-IV): sequencing the most valuable type-strain genomes for metagenomic binning, comparative biology and taxonomic classification.</title>
        <authorList>
            <person name="Goeker M."/>
        </authorList>
    </citation>
    <scope>NUCLEOTIDE SEQUENCE [LARGE SCALE GENOMIC DNA]</scope>
    <source>
        <strain evidence="1 2">DSM 24176</strain>
    </source>
</reference>
<accession>A0A4V2Q1J6</accession>
<dbReference type="InterPro" id="IPR006059">
    <property type="entry name" value="SBP"/>
</dbReference>
<protein>
    <submittedName>
        <fullName evidence="1">Oligogalacturonide transport system substrate-binding protein</fullName>
    </submittedName>
</protein>
<dbReference type="Proteomes" id="UP000294545">
    <property type="component" value="Unassembled WGS sequence"/>
</dbReference>
<dbReference type="RefSeq" id="WP_165868474.1">
    <property type="nucleotide sequence ID" value="NZ_SMGQ01000011.1"/>
</dbReference>
<dbReference type="PANTHER" id="PTHR43649:SF11">
    <property type="entry name" value="ABC TRANSPORTER SUBSTRATE-BINDING PROTEIN YESO-RELATED"/>
    <property type="match status" value="1"/>
</dbReference>
<gene>
    <name evidence="1" type="ORF">EDC19_0263</name>
</gene>
<evidence type="ECO:0000313" key="2">
    <source>
        <dbReference type="Proteomes" id="UP000294545"/>
    </source>
</evidence>
<evidence type="ECO:0000313" key="1">
    <source>
        <dbReference type="EMBL" id="TCK97861.1"/>
    </source>
</evidence>
<dbReference type="SUPFAM" id="SSF53850">
    <property type="entry name" value="Periplasmic binding protein-like II"/>
    <property type="match status" value="1"/>
</dbReference>
<keyword evidence="2" id="KW-1185">Reference proteome</keyword>
<proteinExistence type="predicted"/>
<dbReference type="PANTHER" id="PTHR43649">
    <property type="entry name" value="ARABINOSE-BINDING PROTEIN-RELATED"/>
    <property type="match status" value="1"/>
</dbReference>